<evidence type="ECO:0000313" key="2">
    <source>
        <dbReference type="EMBL" id="GAA0648758.1"/>
    </source>
</evidence>
<feature type="transmembrane region" description="Helical" evidence="1">
    <location>
        <begin position="70"/>
        <end position="88"/>
    </location>
</feature>
<dbReference type="GeneID" id="68571953"/>
<keyword evidence="3" id="KW-1185">Reference proteome</keyword>
<gene>
    <name evidence="2" type="ORF">GCM10009019_09200</name>
</gene>
<dbReference type="EMBL" id="BAAADU010000002">
    <property type="protein sequence ID" value="GAA0648758.1"/>
    <property type="molecule type" value="Genomic_DNA"/>
</dbReference>
<name>A0AAV3T012_9EURY</name>
<comment type="caution">
    <text evidence="2">The sequence shown here is derived from an EMBL/GenBank/DDBJ whole genome shotgun (WGS) entry which is preliminary data.</text>
</comment>
<evidence type="ECO:0000313" key="3">
    <source>
        <dbReference type="Proteomes" id="UP001500194"/>
    </source>
</evidence>
<keyword evidence="1" id="KW-1133">Transmembrane helix</keyword>
<dbReference type="Proteomes" id="UP001500194">
    <property type="component" value="Unassembled WGS sequence"/>
</dbReference>
<evidence type="ECO:0000256" key="1">
    <source>
        <dbReference type="SAM" id="Phobius"/>
    </source>
</evidence>
<keyword evidence="1" id="KW-0472">Membrane</keyword>
<organism evidence="2 3">
    <name type="scientific">Salarchaeum japonicum</name>
    <dbReference type="NCBI Taxonomy" id="555573"/>
    <lineage>
        <taxon>Archaea</taxon>
        <taxon>Methanobacteriati</taxon>
        <taxon>Methanobacteriota</taxon>
        <taxon>Stenosarchaea group</taxon>
        <taxon>Halobacteria</taxon>
        <taxon>Halobacteriales</taxon>
        <taxon>Halobacteriaceae</taxon>
    </lineage>
</organism>
<keyword evidence="1" id="KW-0812">Transmembrane</keyword>
<protein>
    <submittedName>
        <fullName evidence="2">Uncharacterized protein</fullName>
    </submittedName>
</protein>
<proteinExistence type="predicted"/>
<accession>A0AAV3T012</accession>
<dbReference type="RefSeq" id="WP_227261374.1">
    <property type="nucleotide sequence ID" value="NZ_BAAADU010000002.1"/>
</dbReference>
<reference evidence="2 3" key="1">
    <citation type="journal article" date="2019" name="Int. J. Syst. Evol. Microbiol.">
        <title>The Global Catalogue of Microorganisms (GCM) 10K type strain sequencing project: providing services to taxonomists for standard genome sequencing and annotation.</title>
        <authorList>
            <consortium name="The Broad Institute Genomics Platform"/>
            <consortium name="The Broad Institute Genome Sequencing Center for Infectious Disease"/>
            <person name="Wu L."/>
            <person name="Ma J."/>
        </authorList>
    </citation>
    <scope>NUCLEOTIDE SEQUENCE [LARGE SCALE GENOMIC DNA]</scope>
    <source>
        <strain evidence="2 3">JCM 16327</strain>
    </source>
</reference>
<dbReference type="AlphaFoldDB" id="A0AAV3T012"/>
<sequence length="92" mass="9413">MQGGLASTDGDMHITTTAASSTGANASGLAGGNSNQATADFASDVDVDAASIDSHLDSFFSGSGWTREDIMVVAAGIQILMWTALLYLEVQK</sequence>